<protein>
    <submittedName>
        <fullName evidence="7">AI-2E family transporter</fullName>
    </submittedName>
</protein>
<comment type="caution">
    <text evidence="7">The sequence shown here is derived from an EMBL/GenBank/DDBJ whole genome shotgun (WGS) entry which is preliminary data.</text>
</comment>
<dbReference type="InterPro" id="IPR002549">
    <property type="entry name" value="AI-2E-like"/>
</dbReference>
<gene>
    <name evidence="7" type="ORF">HK439_12630</name>
</gene>
<evidence type="ECO:0000256" key="2">
    <source>
        <dbReference type="ARBA" id="ARBA00009773"/>
    </source>
</evidence>
<feature type="transmembrane region" description="Helical" evidence="6">
    <location>
        <begin position="61"/>
        <end position="80"/>
    </location>
</feature>
<keyword evidence="4 6" id="KW-1133">Transmembrane helix</keyword>
<comment type="subcellular location">
    <subcellularLocation>
        <location evidence="1">Membrane</location>
        <topology evidence="1">Multi-pass membrane protein</topology>
    </subcellularLocation>
</comment>
<feature type="transmembrane region" description="Helical" evidence="6">
    <location>
        <begin position="221"/>
        <end position="246"/>
    </location>
</feature>
<comment type="similarity">
    <text evidence="2">Belongs to the autoinducer-2 exporter (AI-2E) (TC 2.A.86) family.</text>
</comment>
<evidence type="ECO:0000256" key="1">
    <source>
        <dbReference type="ARBA" id="ARBA00004141"/>
    </source>
</evidence>
<sequence>MQSSLLNVTLSIILVVLVGWLLVAGRALLLPFVIALIVWYLINALSHGFQLVRLGGRHLPGWIAFPLALATIFIAGTFVFDMVAANLAQLARDAPVYQGRLEEVFDQLAGLVHLSDPIKLEDLLPDAFVPKLVTAGAGFVTTVAGSASLVFIYTLFLLLEQSTFDLKLERLFADPEKAKAAFAVRAEINQSILHYFSIKTAVSIATGVLTSLVLTVMDLPYAPLFGFIAFLLNYIPTIGSLVSVIFPSLLAVVYYDTLVPFFIIATGLGSIQFSIGNLIEPRLMGSSLNLSGLVIMLSLAFWGSIWGAVGMVLCVPLTVLIMIVCSKFEASRPVAVLLSANGAIADPPGHEKAGLHHHDNG</sequence>
<dbReference type="GO" id="GO:0016020">
    <property type="term" value="C:membrane"/>
    <property type="evidence" value="ECO:0007669"/>
    <property type="project" value="UniProtKB-SubCell"/>
</dbReference>
<keyword evidence="5 6" id="KW-0472">Membrane</keyword>
<dbReference type="PANTHER" id="PTHR21716:SF64">
    <property type="entry name" value="AI-2 TRANSPORT PROTEIN TQSA"/>
    <property type="match status" value="1"/>
</dbReference>
<proteinExistence type="inferred from homology"/>
<feature type="transmembrane region" description="Helical" evidence="6">
    <location>
        <begin position="192"/>
        <end position="215"/>
    </location>
</feature>
<evidence type="ECO:0000313" key="8">
    <source>
        <dbReference type="Proteomes" id="UP000598467"/>
    </source>
</evidence>
<dbReference type="EMBL" id="JABFCZ010000013">
    <property type="protein sequence ID" value="MBD1547110.1"/>
    <property type="molecule type" value="Genomic_DNA"/>
</dbReference>
<feature type="transmembrane region" description="Helical" evidence="6">
    <location>
        <begin position="5"/>
        <end position="23"/>
    </location>
</feature>
<feature type="transmembrane region" description="Helical" evidence="6">
    <location>
        <begin position="29"/>
        <end position="49"/>
    </location>
</feature>
<accession>A0A926NZR4</accession>
<dbReference type="AlphaFoldDB" id="A0A926NZR4"/>
<evidence type="ECO:0000256" key="3">
    <source>
        <dbReference type="ARBA" id="ARBA00022692"/>
    </source>
</evidence>
<feature type="transmembrane region" description="Helical" evidence="6">
    <location>
        <begin position="132"/>
        <end position="159"/>
    </location>
</feature>
<evidence type="ECO:0000313" key="7">
    <source>
        <dbReference type="EMBL" id="MBD1547110.1"/>
    </source>
</evidence>
<dbReference type="Pfam" id="PF01594">
    <property type="entry name" value="AI-2E_transport"/>
    <property type="match status" value="1"/>
</dbReference>
<dbReference type="Proteomes" id="UP000598467">
    <property type="component" value="Unassembled WGS sequence"/>
</dbReference>
<feature type="transmembrane region" description="Helical" evidence="6">
    <location>
        <begin position="299"/>
        <end position="324"/>
    </location>
</feature>
<evidence type="ECO:0000256" key="5">
    <source>
        <dbReference type="ARBA" id="ARBA00023136"/>
    </source>
</evidence>
<name>A0A926NZR4_9HYPH</name>
<evidence type="ECO:0000256" key="4">
    <source>
        <dbReference type="ARBA" id="ARBA00022989"/>
    </source>
</evidence>
<keyword evidence="3 6" id="KW-0812">Transmembrane</keyword>
<evidence type="ECO:0000256" key="6">
    <source>
        <dbReference type="SAM" id="Phobius"/>
    </source>
</evidence>
<organism evidence="7 8">
    <name type="scientific">Roseibium aggregatum</name>
    <dbReference type="NCBI Taxonomy" id="187304"/>
    <lineage>
        <taxon>Bacteria</taxon>
        <taxon>Pseudomonadati</taxon>
        <taxon>Pseudomonadota</taxon>
        <taxon>Alphaproteobacteria</taxon>
        <taxon>Hyphomicrobiales</taxon>
        <taxon>Stappiaceae</taxon>
        <taxon>Roseibium</taxon>
    </lineage>
</organism>
<dbReference type="PANTHER" id="PTHR21716">
    <property type="entry name" value="TRANSMEMBRANE PROTEIN"/>
    <property type="match status" value="1"/>
</dbReference>
<dbReference type="GO" id="GO:0055085">
    <property type="term" value="P:transmembrane transport"/>
    <property type="evidence" value="ECO:0007669"/>
    <property type="project" value="TreeGrafter"/>
</dbReference>
<dbReference type="RefSeq" id="WP_190291870.1">
    <property type="nucleotide sequence ID" value="NZ_JABFCZ010000013.1"/>
</dbReference>
<reference evidence="7" key="1">
    <citation type="submission" date="2020-05" db="EMBL/GenBank/DDBJ databases">
        <title>Identification of trans-AT polyketide cluster in two marine bacteria, producers of a novel glutaramide-containing polyketide sesbanimide D and analogs.</title>
        <authorList>
            <person name="Kacar D."/>
            <person name="Rodriguez P."/>
            <person name="Canedo L."/>
            <person name="Gonzalez E."/>
            <person name="Galan B."/>
            <person name="De La Calle F."/>
            <person name="Garcia J.L."/>
        </authorList>
    </citation>
    <scope>NUCLEOTIDE SEQUENCE</scope>
    <source>
        <strain evidence="7">PHM038</strain>
    </source>
</reference>
<feature type="transmembrane region" description="Helical" evidence="6">
    <location>
        <begin position="258"/>
        <end position="279"/>
    </location>
</feature>